<proteinExistence type="inferred from homology"/>
<dbReference type="GO" id="GO:0004497">
    <property type="term" value="F:monooxygenase activity"/>
    <property type="evidence" value="ECO:0007669"/>
    <property type="project" value="UniProtKB-KW"/>
</dbReference>
<accession>A0AAN8PQ66</accession>
<keyword evidence="3 8" id="KW-0349">Heme</keyword>
<evidence type="ECO:0000256" key="2">
    <source>
        <dbReference type="ARBA" id="ARBA00010617"/>
    </source>
</evidence>
<evidence type="ECO:0000256" key="8">
    <source>
        <dbReference type="PIRSR" id="PIRSR602401-1"/>
    </source>
</evidence>
<dbReference type="InterPro" id="IPR001128">
    <property type="entry name" value="Cyt_P450"/>
</dbReference>
<keyword evidence="6 8" id="KW-0408">Iron</keyword>
<keyword evidence="7 9" id="KW-0503">Monooxygenase</keyword>
<gene>
    <name evidence="10" type="ORF">SNE40_012089</name>
</gene>
<dbReference type="Gene3D" id="1.10.630.10">
    <property type="entry name" value="Cytochrome P450"/>
    <property type="match status" value="1"/>
</dbReference>
<evidence type="ECO:0000256" key="4">
    <source>
        <dbReference type="ARBA" id="ARBA00022723"/>
    </source>
</evidence>
<evidence type="ECO:0000256" key="7">
    <source>
        <dbReference type="ARBA" id="ARBA00023033"/>
    </source>
</evidence>
<comment type="similarity">
    <text evidence="2 9">Belongs to the cytochrome P450 family.</text>
</comment>
<dbReference type="PROSITE" id="PS00086">
    <property type="entry name" value="CYTOCHROME_P450"/>
    <property type="match status" value="1"/>
</dbReference>
<dbReference type="AlphaFoldDB" id="A0AAN8PQ66"/>
<evidence type="ECO:0000256" key="3">
    <source>
        <dbReference type="ARBA" id="ARBA00022617"/>
    </source>
</evidence>
<feature type="binding site" description="axial binding residue" evidence="8">
    <location>
        <position position="461"/>
    </location>
    <ligand>
        <name>heme</name>
        <dbReference type="ChEBI" id="CHEBI:30413"/>
    </ligand>
    <ligandPart>
        <name>Fe</name>
        <dbReference type="ChEBI" id="CHEBI:18248"/>
    </ligandPart>
</feature>
<evidence type="ECO:0000313" key="11">
    <source>
        <dbReference type="Proteomes" id="UP001347796"/>
    </source>
</evidence>
<dbReference type="EMBL" id="JAZGQO010000008">
    <property type="protein sequence ID" value="KAK6179818.1"/>
    <property type="molecule type" value="Genomic_DNA"/>
</dbReference>
<dbReference type="PANTHER" id="PTHR24279">
    <property type="entry name" value="CYTOCHROME P450"/>
    <property type="match status" value="1"/>
</dbReference>
<name>A0AAN8PQ66_PATCE</name>
<reference evidence="10 11" key="1">
    <citation type="submission" date="2024-01" db="EMBL/GenBank/DDBJ databases">
        <title>The genome of the rayed Mediterranean limpet Patella caerulea (Linnaeus, 1758).</title>
        <authorList>
            <person name="Anh-Thu Weber A."/>
            <person name="Halstead-Nussloch G."/>
        </authorList>
    </citation>
    <scope>NUCLEOTIDE SEQUENCE [LARGE SCALE GENOMIC DNA]</scope>
    <source>
        <strain evidence="10">AATW-2023a</strain>
        <tissue evidence="10">Whole specimen</tissue>
    </source>
</reference>
<dbReference type="PRINTS" id="PR00463">
    <property type="entry name" value="EP450I"/>
</dbReference>
<comment type="cofactor">
    <cofactor evidence="1 8">
        <name>heme</name>
        <dbReference type="ChEBI" id="CHEBI:30413"/>
    </cofactor>
</comment>
<dbReference type="GO" id="GO:0020037">
    <property type="term" value="F:heme binding"/>
    <property type="evidence" value="ECO:0007669"/>
    <property type="project" value="InterPro"/>
</dbReference>
<dbReference type="CDD" id="cd11054">
    <property type="entry name" value="CYP24A1-like"/>
    <property type="match status" value="1"/>
</dbReference>
<dbReference type="InterPro" id="IPR050479">
    <property type="entry name" value="CYP11_CYP27_families"/>
</dbReference>
<dbReference type="InterPro" id="IPR017972">
    <property type="entry name" value="Cyt_P450_CS"/>
</dbReference>
<dbReference type="GO" id="GO:0016705">
    <property type="term" value="F:oxidoreductase activity, acting on paired donors, with incorporation or reduction of molecular oxygen"/>
    <property type="evidence" value="ECO:0007669"/>
    <property type="project" value="InterPro"/>
</dbReference>
<evidence type="ECO:0000256" key="5">
    <source>
        <dbReference type="ARBA" id="ARBA00023002"/>
    </source>
</evidence>
<evidence type="ECO:0000256" key="1">
    <source>
        <dbReference type="ARBA" id="ARBA00001971"/>
    </source>
</evidence>
<evidence type="ECO:0008006" key="12">
    <source>
        <dbReference type="Google" id="ProtNLM"/>
    </source>
</evidence>
<evidence type="ECO:0000313" key="10">
    <source>
        <dbReference type="EMBL" id="KAK6179818.1"/>
    </source>
</evidence>
<evidence type="ECO:0000256" key="6">
    <source>
        <dbReference type="ARBA" id="ARBA00023004"/>
    </source>
</evidence>
<dbReference type="GO" id="GO:0005506">
    <property type="term" value="F:iron ion binding"/>
    <property type="evidence" value="ECO:0007669"/>
    <property type="project" value="InterPro"/>
</dbReference>
<protein>
    <recommendedName>
        <fullName evidence="12">Cytochrome P450</fullName>
    </recommendedName>
</protein>
<keyword evidence="4 8" id="KW-0479">Metal-binding</keyword>
<evidence type="ECO:0000256" key="9">
    <source>
        <dbReference type="RuleBase" id="RU000461"/>
    </source>
</evidence>
<dbReference type="SUPFAM" id="SSF48264">
    <property type="entry name" value="Cytochrome P450"/>
    <property type="match status" value="1"/>
</dbReference>
<keyword evidence="5 9" id="KW-0560">Oxidoreductase</keyword>
<keyword evidence="11" id="KW-1185">Reference proteome</keyword>
<comment type="caution">
    <text evidence="10">The sequence shown here is derived from an EMBL/GenBank/DDBJ whole genome shotgun (WGS) entry which is preliminary data.</text>
</comment>
<dbReference type="Pfam" id="PF00067">
    <property type="entry name" value="p450"/>
    <property type="match status" value="1"/>
</dbReference>
<dbReference type="Proteomes" id="UP001347796">
    <property type="component" value="Unassembled WGS sequence"/>
</dbReference>
<dbReference type="PRINTS" id="PR00385">
    <property type="entry name" value="P450"/>
</dbReference>
<sequence length="516" mass="59256">MNTTKLLRLYRYHTKLQFRHRSTVTATSLPRVDNSNVNPKPYSEIPGPTGIYNIPKIGGMFLFQPFTKYNLVRFHELADMLFDKYGPIVRVNLGNGFVLTSDPQNMELIYKNEGKYPKRPGFDLFEVYMERTKKAKNLAILDGEKWAELRTQVQKKLVRPKSALHYIDSQSEVANDLVHRLRSIDPNDVRELLFLFATESIAVVCFNKRLGILDGAVTKDAKEYLDNSKIFFTHINKGTVDFPFFKYFETPLYKKFKQAADKTYGFGKVQIEEALEKSLQMKKNGTWNPEEPNFLMSLLAEEKLSIEQITSLVLDLLVGGTDSTAKTLEIFLYCLARNPEKQENLQQEIHKYMGRHGDLTAQNLPDMKYLTACLKESFRMYYPLASGAARFLPVDIILSGYRVPKGTLIGMGNRNLLMNPKYVTDPTVYGPERWLRDDKGARADPIPSIGLIPFSVGVRNCIGRRFAEQEIYIAITKIVQNFKVSLIDDSSNPPNMIYETFGSFVQKPMFKFEERK</sequence>
<dbReference type="InterPro" id="IPR036396">
    <property type="entry name" value="Cyt_P450_sf"/>
</dbReference>
<dbReference type="InterPro" id="IPR002401">
    <property type="entry name" value="Cyt_P450_E_grp-I"/>
</dbReference>
<organism evidence="10 11">
    <name type="scientific">Patella caerulea</name>
    <name type="common">Rayed Mediterranean limpet</name>
    <dbReference type="NCBI Taxonomy" id="87958"/>
    <lineage>
        <taxon>Eukaryota</taxon>
        <taxon>Metazoa</taxon>
        <taxon>Spiralia</taxon>
        <taxon>Lophotrochozoa</taxon>
        <taxon>Mollusca</taxon>
        <taxon>Gastropoda</taxon>
        <taxon>Patellogastropoda</taxon>
        <taxon>Patelloidea</taxon>
        <taxon>Patellidae</taxon>
        <taxon>Patella</taxon>
    </lineage>
</organism>
<dbReference type="PANTHER" id="PTHR24279:SF120">
    <property type="entry name" value="CYTOCHROME P450"/>
    <property type="match status" value="1"/>
</dbReference>